<evidence type="ECO:0000313" key="11">
    <source>
        <dbReference type="Proteomes" id="UP000244867"/>
    </source>
</evidence>
<keyword evidence="5" id="KW-0547">Nucleotide-binding</keyword>
<evidence type="ECO:0000256" key="1">
    <source>
        <dbReference type="ARBA" id="ARBA00004202"/>
    </source>
</evidence>
<comment type="subcellular location">
    <subcellularLocation>
        <location evidence="1">Cell membrane</location>
        <topology evidence="1">Peripheral membrane protein</topology>
    </subcellularLocation>
</comment>
<accession>A0A2R7YWG7</accession>
<dbReference type="SMART" id="SM00382">
    <property type="entry name" value="AAA"/>
    <property type="match status" value="2"/>
</dbReference>
<proteinExistence type="inferred from homology"/>
<feature type="domain" description="ABC transporter" evidence="9">
    <location>
        <begin position="6"/>
        <end position="257"/>
    </location>
</feature>
<keyword evidence="3" id="KW-0813">Transport</keyword>
<dbReference type="Proteomes" id="UP000244867">
    <property type="component" value="Unassembled WGS sequence"/>
</dbReference>
<keyword evidence="4" id="KW-1003">Cell membrane</keyword>
<dbReference type="InterPro" id="IPR013563">
    <property type="entry name" value="Oligopep_ABC_C"/>
</dbReference>
<gene>
    <name evidence="10" type="ORF">C7S10_12990</name>
</gene>
<dbReference type="PANTHER" id="PTHR43297">
    <property type="entry name" value="OLIGOPEPTIDE TRANSPORT ATP-BINDING PROTEIN APPD"/>
    <property type="match status" value="1"/>
</dbReference>
<keyword evidence="7" id="KW-0472">Membrane</keyword>
<dbReference type="Pfam" id="PF00005">
    <property type="entry name" value="ABC_tran"/>
    <property type="match status" value="2"/>
</dbReference>
<dbReference type="InterPro" id="IPR003593">
    <property type="entry name" value="AAA+_ATPase"/>
</dbReference>
<protein>
    <submittedName>
        <fullName evidence="10">Glutathione ABC transporter ATP-binding protein</fullName>
    </submittedName>
</protein>
<dbReference type="NCBIfam" id="NF008453">
    <property type="entry name" value="PRK11308.1"/>
    <property type="match status" value="2"/>
</dbReference>
<evidence type="ECO:0000256" key="5">
    <source>
        <dbReference type="ARBA" id="ARBA00022741"/>
    </source>
</evidence>
<evidence type="ECO:0000256" key="7">
    <source>
        <dbReference type="ARBA" id="ARBA00023136"/>
    </source>
</evidence>
<dbReference type="FunFam" id="3.40.50.300:FF:000016">
    <property type="entry name" value="Oligopeptide ABC transporter ATP-binding component"/>
    <property type="match status" value="1"/>
</dbReference>
<dbReference type="AlphaFoldDB" id="A0A2R7YWG7"/>
<dbReference type="Gene3D" id="3.40.50.300">
    <property type="entry name" value="P-loop containing nucleotide triphosphate hydrolases"/>
    <property type="match status" value="2"/>
</dbReference>
<dbReference type="GO" id="GO:0015833">
    <property type="term" value="P:peptide transport"/>
    <property type="evidence" value="ECO:0007669"/>
    <property type="project" value="InterPro"/>
</dbReference>
<dbReference type="EMBL" id="PYXZ01000005">
    <property type="protein sequence ID" value="PUA80663.1"/>
    <property type="molecule type" value="Genomic_DNA"/>
</dbReference>
<comment type="similarity">
    <text evidence="2">Belongs to the ABC transporter superfamily.</text>
</comment>
<feature type="compositionally biased region" description="Acidic residues" evidence="8">
    <location>
        <begin position="549"/>
        <end position="561"/>
    </location>
</feature>
<dbReference type="InterPro" id="IPR003439">
    <property type="entry name" value="ABC_transporter-like_ATP-bd"/>
</dbReference>
<evidence type="ECO:0000313" key="10">
    <source>
        <dbReference type="EMBL" id="PUA80663.1"/>
    </source>
</evidence>
<dbReference type="PROSITE" id="PS50893">
    <property type="entry name" value="ABC_TRANSPORTER_2"/>
    <property type="match status" value="2"/>
</dbReference>
<dbReference type="CDD" id="cd03257">
    <property type="entry name" value="ABC_NikE_OppD_transporters"/>
    <property type="match status" value="2"/>
</dbReference>
<feature type="region of interest" description="Disordered" evidence="8">
    <location>
        <begin position="537"/>
        <end position="561"/>
    </location>
</feature>
<name>A0A2R7YWG7_9ACTN</name>
<evidence type="ECO:0000259" key="9">
    <source>
        <dbReference type="PROSITE" id="PS50893"/>
    </source>
</evidence>
<dbReference type="InterPro" id="IPR027417">
    <property type="entry name" value="P-loop_NTPase"/>
</dbReference>
<dbReference type="SUPFAM" id="SSF52540">
    <property type="entry name" value="P-loop containing nucleoside triphosphate hydrolases"/>
    <property type="match status" value="2"/>
</dbReference>
<dbReference type="NCBIfam" id="NF007739">
    <property type="entry name" value="PRK10419.1"/>
    <property type="match status" value="2"/>
</dbReference>
<sequence length="561" mass="59965">MSSPLLSIEHLAISFSHPRPAVNDISVSIGAGEIVALVGESGSGKSMTARAVLGLLPDGATATGSITLTGADGSETPLLGVGEVALNKVRGRRIAMVFQEPQTALNPVRTIGWQLREALRAHGRVDKAAARERAVELLTQVEIPSPEERLDHYPHQLSGGQRQRVVLALALANEPELLLADEPTTALDVTVQAEILALLSRIRERTGTSILLITHNMGVVAQVADRVVVLQQGDVVEEADTRTLFASPQHAYTKQLLGAVLRLPEPDTRVHALHEVDDRREVEPVVRFDGVHVAYGSRKRGRAFPAISDVTFDVRAGEVVGLVGESGSGKTTLGRLAAGLVPLAGGEVLVAGEDLLGASASRRRELRRSIAFVHQDPQAALDPRVRIGDTISEPLDIHDVGTRAERRARVTELLEAVRLPASYAARLPHELSGGQRQRVAVARALALRPTLVIADEPTSALDVSVQADVLTLFRQLQEELAFACLFISHDLAVVHEVADRVAVLKGGRLVELGPVQRVFAAPRADYTRALLAAVPAPDPSVRPVRADETPDEAADEDGLAS</sequence>
<evidence type="ECO:0000256" key="3">
    <source>
        <dbReference type="ARBA" id="ARBA00022448"/>
    </source>
</evidence>
<dbReference type="GO" id="GO:0016887">
    <property type="term" value="F:ATP hydrolysis activity"/>
    <property type="evidence" value="ECO:0007669"/>
    <property type="project" value="InterPro"/>
</dbReference>
<dbReference type="RefSeq" id="WP_108344857.1">
    <property type="nucleotide sequence ID" value="NZ_PYXZ01000005.1"/>
</dbReference>
<keyword evidence="11" id="KW-1185">Reference proteome</keyword>
<dbReference type="PANTHER" id="PTHR43297:SF2">
    <property type="entry name" value="DIPEPTIDE TRANSPORT ATP-BINDING PROTEIN DPPD"/>
    <property type="match status" value="1"/>
</dbReference>
<evidence type="ECO:0000256" key="6">
    <source>
        <dbReference type="ARBA" id="ARBA00022840"/>
    </source>
</evidence>
<dbReference type="Pfam" id="PF08352">
    <property type="entry name" value="oligo_HPY"/>
    <property type="match status" value="2"/>
</dbReference>
<dbReference type="GO" id="GO:0005886">
    <property type="term" value="C:plasma membrane"/>
    <property type="evidence" value="ECO:0007669"/>
    <property type="project" value="UniProtKB-SubCell"/>
</dbReference>
<dbReference type="PROSITE" id="PS00211">
    <property type="entry name" value="ABC_TRANSPORTER_1"/>
    <property type="match status" value="2"/>
</dbReference>
<feature type="domain" description="ABC transporter" evidence="9">
    <location>
        <begin position="286"/>
        <end position="531"/>
    </location>
</feature>
<evidence type="ECO:0000256" key="8">
    <source>
        <dbReference type="SAM" id="MobiDB-lite"/>
    </source>
</evidence>
<comment type="caution">
    <text evidence="10">The sequence shown here is derived from an EMBL/GenBank/DDBJ whole genome shotgun (WGS) entry which is preliminary data.</text>
</comment>
<evidence type="ECO:0000256" key="2">
    <source>
        <dbReference type="ARBA" id="ARBA00005417"/>
    </source>
</evidence>
<dbReference type="OrthoDB" id="5357528at2"/>
<dbReference type="InterPro" id="IPR050388">
    <property type="entry name" value="ABC_Ni/Peptide_Import"/>
</dbReference>
<reference evidence="10 11" key="1">
    <citation type="submission" date="2018-03" db="EMBL/GenBank/DDBJ databases">
        <authorList>
            <person name="Keele B.F."/>
        </authorList>
    </citation>
    <scope>NUCLEOTIDE SEQUENCE [LARGE SCALE GENOMIC DNA]</scope>
    <source>
        <strain evidence="10 11">IB-3</strain>
    </source>
</reference>
<organism evidence="10 11">
    <name type="scientific">Nocardioides currus</name>
    <dbReference type="NCBI Taxonomy" id="2133958"/>
    <lineage>
        <taxon>Bacteria</taxon>
        <taxon>Bacillati</taxon>
        <taxon>Actinomycetota</taxon>
        <taxon>Actinomycetes</taxon>
        <taxon>Propionibacteriales</taxon>
        <taxon>Nocardioidaceae</taxon>
        <taxon>Nocardioides</taxon>
    </lineage>
</organism>
<dbReference type="GO" id="GO:0005524">
    <property type="term" value="F:ATP binding"/>
    <property type="evidence" value="ECO:0007669"/>
    <property type="project" value="UniProtKB-KW"/>
</dbReference>
<evidence type="ECO:0000256" key="4">
    <source>
        <dbReference type="ARBA" id="ARBA00022475"/>
    </source>
</evidence>
<dbReference type="InterPro" id="IPR017871">
    <property type="entry name" value="ABC_transporter-like_CS"/>
</dbReference>
<keyword evidence="6 10" id="KW-0067">ATP-binding</keyword>